<evidence type="ECO:0000313" key="2">
    <source>
        <dbReference type="EMBL" id="EKD19663.1"/>
    </source>
</evidence>
<dbReference type="KEGG" id="mbe:MBM_01615"/>
<dbReference type="OrthoDB" id="3459168at2759"/>
<evidence type="ECO:0000313" key="3">
    <source>
        <dbReference type="Proteomes" id="UP000006753"/>
    </source>
</evidence>
<gene>
    <name evidence="2" type="ORF">MBM_01615</name>
</gene>
<dbReference type="HOGENOM" id="CLU_1156608_0_0_1"/>
<sequence length="240" mass="27370">MSSLATFTLFPLLPKELQLAIWECFISQNPQTVVITQTGGFWATTNNLSIHVPLGIGGSIFRYTDGREQFVAKCSGKVQVALHTNVLARELALTHFHRVRFDAVNDHPRYFNFSRDVLAIRCHPEWGIHPKPGPEVMESLATVQNLVMLGFRHRGYALMSLSLAPFLRLKRLTLFKRRDSGPGDHMERFLTRAVQRFWTEKMNARQVGCGLQASQPPEMIFWGSRQLHEFEESFGEAQDA</sequence>
<dbReference type="PANTHER" id="PTHR35910:SF1">
    <property type="entry name" value="2EXR DOMAIN-CONTAINING PROTEIN"/>
    <property type="match status" value="1"/>
</dbReference>
<name>K1XFV7_MARBU</name>
<dbReference type="EMBL" id="JH921430">
    <property type="protein sequence ID" value="EKD19663.1"/>
    <property type="molecule type" value="Genomic_DNA"/>
</dbReference>
<dbReference type="PANTHER" id="PTHR35910">
    <property type="entry name" value="2EXR DOMAIN-CONTAINING PROTEIN"/>
    <property type="match status" value="1"/>
</dbReference>
<dbReference type="AlphaFoldDB" id="K1XFV7"/>
<protein>
    <recommendedName>
        <fullName evidence="1">2EXR domain-containing protein</fullName>
    </recommendedName>
</protein>
<dbReference type="InParanoid" id="K1XFV7"/>
<dbReference type="RefSeq" id="XP_007289504.1">
    <property type="nucleotide sequence ID" value="XM_007289442.1"/>
</dbReference>
<accession>K1XFV7</accession>
<dbReference type="InterPro" id="IPR045518">
    <property type="entry name" value="2EXR"/>
</dbReference>
<dbReference type="Proteomes" id="UP000006753">
    <property type="component" value="Unassembled WGS sequence"/>
</dbReference>
<dbReference type="Pfam" id="PF20150">
    <property type="entry name" value="2EXR"/>
    <property type="match status" value="1"/>
</dbReference>
<dbReference type="GeneID" id="18757550"/>
<evidence type="ECO:0000259" key="1">
    <source>
        <dbReference type="Pfam" id="PF20150"/>
    </source>
</evidence>
<organism evidence="2 3">
    <name type="scientific">Marssonina brunnea f. sp. multigermtubi (strain MB_m1)</name>
    <name type="common">Marssonina leaf spot fungus</name>
    <dbReference type="NCBI Taxonomy" id="1072389"/>
    <lineage>
        <taxon>Eukaryota</taxon>
        <taxon>Fungi</taxon>
        <taxon>Dikarya</taxon>
        <taxon>Ascomycota</taxon>
        <taxon>Pezizomycotina</taxon>
        <taxon>Leotiomycetes</taxon>
        <taxon>Helotiales</taxon>
        <taxon>Drepanopezizaceae</taxon>
        <taxon>Drepanopeziza</taxon>
    </lineage>
</organism>
<reference evidence="2 3" key="1">
    <citation type="journal article" date="2012" name="BMC Genomics">
        <title>Sequencing the genome of Marssonina brunnea reveals fungus-poplar co-evolution.</title>
        <authorList>
            <person name="Zhu S."/>
            <person name="Cao Y.-Z."/>
            <person name="Jiang C."/>
            <person name="Tan B.-Y."/>
            <person name="Wang Z."/>
            <person name="Feng S."/>
            <person name="Zhang L."/>
            <person name="Su X.-H."/>
            <person name="Brejova B."/>
            <person name="Vinar T."/>
            <person name="Xu M."/>
            <person name="Wang M.-X."/>
            <person name="Zhang S.-G."/>
            <person name="Huang M.-R."/>
            <person name="Wu R."/>
            <person name="Zhou Y."/>
        </authorList>
    </citation>
    <scope>NUCLEOTIDE SEQUENCE [LARGE SCALE GENOMIC DNA]</scope>
    <source>
        <strain evidence="2 3">MB_m1</strain>
    </source>
</reference>
<feature type="domain" description="2EXR" evidence="1">
    <location>
        <begin position="7"/>
        <end position="118"/>
    </location>
</feature>
<proteinExistence type="predicted"/>
<keyword evidence="3" id="KW-1185">Reference proteome</keyword>